<evidence type="ECO:0000313" key="3">
    <source>
        <dbReference type="Proteomes" id="UP000095679"/>
    </source>
</evidence>
<keyword evidence="1" id="KW-1133">Transmembrane helix</keyword>
<organism evidence="2 3">
    <name type="scientific">Anaerobutyricum hallii</name>
    <dbReference type="NCBI Taxonomy" id="39488"/>
    <lineage>
        <taxon>Bacteria</taxon>
        <taxon>Bacillati</taxon>
        <taxon>Bacillota</taxon>
        <taxon>Clostridia</taxon>
        <taxon>Lachnospirales</taxon>
        <taxon>Lachnospiraceae</taxon>
        <taxon>Anaerobutyricum</taxon>
    </lineage>
</organism>
<proteinExistence type="predicted"/>
<gene>
    <name evidence="2" type="ORF">ERS852450_00110</name>
</gene>
<dbReference type="SUPFAM" id="SSF55486">
    <property type="entry name" value="Metalloproteases ('zincins'), catalytic domain"/>
    <property type="match status" value="1"/>
</dbReference>
<sequence length="221" mass="25721">MKSVTRKEKIEYLIITVLLMILVAEGFAIRDIRVENREQQEVTVSERVYLKHNTKSYDVPFYMWIDGTGDADRIHKLESIVSVIKETDPEMYKTFVNTGWHFVLTDKQLGENKKAKTKTVGQCNPATKCLYILDVNGKVVWHEFAHFIDNTKGISETKVFKKAHESEWMETTDAYDLLTINTATSNEYFAEMYAYFRINGIVSDDTCPMTKEVFRKLFNNE</sequence>
<dbReference type="AlphaFoldDB" id="A0A173XEX9"/>
<feature type="transmembrane region" description="Helical" evidence="1">
    <location>
        <begin position="12"/>
        <end position="29"/>
    </location>
</feature>
<dbReference type="Gene3D" id="3.40.390.10">
    <property type="entry name" value="Collagenase (Catalytic Domain)"/>
    <property type="match status" value="1"/>
</dbReference>
<dbReference type="RefSeq" id="WP_055297797.1">
    <property type="nucleotide sequence ID" value="NZ_BLYK01000008.1"/>
</dbReference>
<dbReference type="GO" id="GO:0008237">
    <property type="term" value="F:metallopeptidase activity"/>
    <property type="evidence" value="ECO:0007669"/>
    <property type="project" value="InterPro"/>
</dbReference>
<reference evidence="2 3" key="1">
    <citation type="submission" date="2015-09" db="EMBL/GenBank/DDBJ databases">
        <authorList>
            <consortium name="Pathogen Informatics"/>
        </authorList>
    </citation>
    <scope>NUCLEOTIDE SEQUENCE [LARGE SCALE GENOMIC DNA]</scope>
    <source>
        <strain evidence="2 3">2789STDY5834835</strain>
    </source>
</reference>
<dbReference type="Proteomes" id="UP000095679">
    <property type="component" value="Unassembled WGS sequence"/>
</dbReference>
<evidence type="ECO:0000256" key="1">
    <source>
        <dbReference type="SAM" id="Phobius"/>
    </source>
</evidence>
<name>A0A173XEX9_9FIRM</name>
<keyword evidence="1" id="KW-0472">Membrane</keyword>
<accession>A0A173XEX9</accession>
<evidence type="ECO:0000313" key="2">
    <source>
        <dbReference type="EMBL" id="CUN50269.1"/>
    </source>
</evidence>
<dbReference type="InterPro" id="IPR024079">
    <property type="entry name" value="MetalloPept_cat_dom_sf"/>
</dbReference>
<protein>
    <submittedName>
        <fullName evidence="2">Uncharacterized protein</fullName>
    </submittedName>
</protein>
<dbReference type="EMBL" id="CYZL01000001">
    <property type="protein sequence ID" value="CUN50269.1"/>
    <property type="molecule type" value="Genomic_DNA"/>
</dbReference>
<keyword evidence="1" id="KW-0812">Transmembrane</keyword>